<evidence type="ECO:0000259" key="13">
    <source>
        <dbReference type="PROSITE" id="PS51746"/>
    </source>
</evidence>
<keyword evidence="12" id="KW-0812">Transmembrane</keyword>
<keyword evidence="7" id="KW-0460">Magnesium</keyword>
<evidence type="ECO:0000256" key="7">
    <source>
        <dbReference type="ARBA" id="ARBA00022842"/>
    </source>
</evidence>
<reference evidence="14" key="5">
    <citation type="journal article" date="2021" name="G3 (Bethesda)">
        <title>Aegilops tauschii genome assembly Aet v5.0 features greater sequence contiguity and improved annotation.</title>
        <authorList>
            <person name="Wang L."/>
            <person name="Zhu T."/>
            <person name="Rodriguez J.C."/>
            <person name="Deal K.R."/>
            <person name="Dubcovsky J."/>
            <person name="McGuire P.E."/>
            <person name="Lux T."/>
            <person name="Spannagl M."/>
            <person name="Mayer K.F.X."/>
            <person name="Baldrich P."/>
            <person name="Meyers B.C."/>
            <person name="Huo N."/>
            <person name="Gu Y.Q."/>
            <person name="Zhou H."/>
            <person name="Devos K.M."/>
            <person name="Bennetzen J.L."/>
            <person name="Unver T."/>
            <person name="Budak H."/>
            <person name="Gulick P.J."/>
            <person name="Galiba G."/>
            <person name="Kalapos B."/>
            <person name="Nelson D.R."/>
            <person name="Li P."/>
            <person name="You F.M."/>
            <person name="Luo M.C."/>
            <person name="Dvorak J."/>
        </authorList>
    </citation>
    <scope>NUCLEOTIDE SEQUENCE [LARGE SCALE GENOMIC DNA]</scope>
    <source>
        <strain evidence="14">cv. AL8/78</strain>
    </source>
</reference>
<keyword evidence="12" id="KW-0472">Membrane</keyword>
<evidence type="ECO:0000256" key="1">
    <source>
        <dbReference type="ARBA" id="ARBA00001936"/>
    </source>
</evidence>
<reference evidence="14" key="4">
    <citation type="submission" date="2019-03" db="UniProtKB">
        <authorList>
            <consortium name="EnsemblPlants"/>
        </authorList>
    </citation>
    <scope>IDENTIFICATION</scope>
</reference>
<dbReference type="InterPro" id="IPR015655">
    <property type="entry name" value="PP2C"/>
</dbReference>
<evidence type="ECO:0000313" key="15">
    <source>
        <dbReference type="Proteomes" id="UP000015105"/>
    </source>
</evidence>
<reference evidence="15" key="1">
    <citation type="journal article" date="2014" name="Science">
        <title>Ancient hybridizations among the ancestral genomes of bread wheat.</title>
        <authorList>
            <consortium name="International Wheat Genome Sequencing Consortium,"/>
            <person name="Marcussen T."/>
            <person name="Sandve S.R."/>
            <person name="Heier L."/>
            <person name="Spannagl M."/>
            <person name="Pfeifer M."/>
            <person name="Jakobsen K.S."/>
            <person name="Wulff B.B."/>
            <person name="Steuernagel B."/>
            <person name="Mayer K.F."/>
            <person name="Olsen O.A."/>
        </authorList>
    </citation>
    <scope>NUCLEOTIDE SEQUENCE [LARGE SCALE GENOMIC DNA]</scope>
    <source>
        <strain evidence="15">cv. AL8/78</strain>
    </source>
</reference>
<evidence type="ECO:0000256" key="2">
    <source>
        <dbReference type="ARBA" id="ARBA00001946"/>
    </source>
</evidence>
<evidence type="ECO:0000313" key="14">
    <source>
        <dbReference type="EnsemblPlants" id="AET7Gv20824400.4"/>
    </source>
</evidence>
<dbReference type="InterPro" id="IPR036457">
    <property type="entry name" value="PPM-type-like_dom_sf"/>
</dbReference>
<sequence length="102" mass="11697">SCGYSSFKGRRPTMEDRYDVKFAKMKGQSVSLFGVFDGHAGALAAEYLKEHLLDNLIKHPQFLRNPKLALSNVFFLLFTMPSCVVRPFPVPYHTYLITVDYF</sequence>
<dbReference type="Proteomes" id="UP000015105">
    <property type="component" value="Chromosome 7D"/>
</dbReference>
<proteinExistence type="inferred from homology"/>
<evidence type="ECO:0000256" key="5">
    <source>
        <dbReference type="ARBA" id="ARBA00022723"/>
    </source>
</evidence>
<evidence type="ECO:0000256" key="4">
    <source>
        <dbReference type="ARBA" id="ARBA00013081"/>
    </source>
</evidence>
<dbReference type="PROSITE" id="PS01032">
    <property type="entry name" value="PPM_1"/>
    <property type="match status" value="1"/>
</dbReference>
<dbReference type="GO" id="GO:0004722">
    <property type="term" value="F:protein serine/threonine phosphatase activity"/>
    <property type="evidence" value="ECO:0007669"/>
    <property type="project" value="UniProtKB-EC"/>
</dbReference>
<evidence type="ECO:0000256" key="8">
    <source>
        <dbReference type="ARBA" id="ARBA00022912"/>
    </source>
</evidence>
<keyword evidence="12" id="KW-1133">Transmembrane helix</keyword>
<evidence type="ECO:0000256" key="6">
    <source>
        <dbReference type="ARBA" id="ARBA00022801"/>
    </source>
</evidence>
<evidence type="ECO:0000256" key="9">
    <source>
        <dbReference type="ARBA" id="ARBA00023211"/>
    </source>
</evidence>
<comment type="similarity">
    <text evidence="3">Belongs to the PP2C family.</text>
</comment>
<reference evidence="15" key="2">
    <citation type="journal article" date="2017" name="Nat. Plants">
        <title>The Aegilops tauschii genome reveals multiple impacts of transposons.</title>
        <authorList>
            <person name="Zhao G."/>
            <person name="Zou C."/>
            <person name="Li K."/>
            <person name="Wang K."/>
            <person name="Li T."/>
            <person name="Gao L."/>
            <person name="Zhang X."/>
            <person name="Wang H."/>
            <person name="Yang Z."/>
            <person name="Liu X."/>
            <person name="Jiang W."/>
            <person name="Mao L."/>
            <person name="Kong X."/>
            <person name="Jiao Y."/>
            <person name="Jia J."/>
        </authorList>
    </citation>
    <scope>NUCLEOTIDE SEQUENCE [LARGE SCALE GENOMIC DNA]</scope>
    <source>
        <strain evidence="15">cv. AL8/78</strain>
    </source>
</reference>
<dbReference type="AlphaFoldDB" id="A0A453S5N4"/>
<evidence type="ECO:0000256" key="3">
    <source>
        <dbReference type="ARBA" id="ARBA00006702"/>
    </source>
</evidence>
<dbReference type="Pfam" id="PF00481">
    <property type="entry name" value="PP2C"/>
    <property type="match status" value="1"/>
</dbReference>
<comment type="catalytic activity">
    <reaction evidence="11">
        <text>O-phospho-L-threonyl-[protein] + H2O = L-threonyl-[protein] + phosphate</text>
        <dbReference type="Rhea" id="RHEA:47004"/>
        <dbReference type="Rhea" id="RHEA-COMP:11060"/>
        <dbReference type="Rhea" id="RHEA-COMP:11605"/>
        <dbReference type="ChEBI" id="CHEBI:15377"/>
        <dbReference type="ChEBI" id="CHEBI:30013"/>
        <dbReference type="ChEBI" id="CHEBI:43474"/>
        <dbReference type="ChEBI" id="CHEBI:61977"/>
        <dbReference type="EC" id="3.1.3.16"/>
    </reaction>
</comment>
<evidence type="ECO:0000256" key="11">
    <source>
        <dbReference type="ARBA" id="ARBA00048336"/>
    </source>
</evidence>
<feature type="domain" description="PPM-type phosphatase" evidence="13">
    <location>
        <begin position="1"/>
        <end position="102"/>
    </location>
</feature>
<feature type="transmembrane region" description="Helical" evidence="12">
    <location>
        <begin position="68"/>
        <end position="88"/>
    </location>
</feature>
<keyword evidence="9" id="KW-0464">Manganese</keyword>
<name>A0A453S5N4_AEGTS</name>
<dbReference type="Gene3D" id="3.60.40.10">
    <property type="entry name" value="PPM-type phosphatase domain"/>
    <property type="match status" value="1"/>
</dbReference>
<reference evidence="14" key="3">
    <citation type="journal article" date="2017" name="Nature">
        <title>Genome sequence of the progenitor of the wheat D genome Aegilops tauschii.</title>
        <authorList>
            <person name="Luo M.C."/>
            <person name="Gu Y.Q."/>
            <person name="Puiu D."/>
            <person name="Wang H."/>
            <person name="Twardziok S.O."/>
            <person name="Deal K.R."/>
            <person name="Huo N."/>
            <person name="Zhu T."/>
            <person name="Wang L."/>
            <person name="Wang Y."/>
            <person name="McGuire P.E."/>
            <person name="Liu S."/>
            <person name="Long H."/>
            <person name="Ramasamy R.K."/>
            <person name="Rodriguez J.C."/>
            <person name="Van S.L."/>
            <person name="Yuan L."/>
            <person name="Wang Z."/>
            <person name="Xia Z."/>
            <person name="Xiao L."/>
            <person name="Anderson O.D."/>
            <person name="Ouyang S."/>
            <person name="Liang Y."/>
            <person name="Zimin A.V."/>
            <person name="Pertea G."/>
            <person name="Qi P."/>
            <person name="Bennetzen J.L."/>
            <person name="Dai X."/>
            <person name="Dawson M.W."/>
            <person name="Muller H.G."/>
            <person name="Kugler K."/>
            <person name="Rivarola-Duarte L."/>
            <person name="Spannagl M."/>
            <person name="Mayer K.F.X."/>
            <person name="Lu F.H."/>
            <person name="Bevan M.W."/>
            <person name="Leroy P."/>
            <person name="Li P."/>
            <person name="You F.M."/>
            <person name="Sun Q."/>
            <person name="Liu Z."/>
            <person name="Lyons E."/>
            <person name="Wicker T."/>
            <person name="Salzberg S.L."/>
            <person name="Devos K.M."/>
            <person name="Dvorak J."/>
        </authorList>
    </citation>
    <scope>NUCLEOTIDE SEQUENCE [LARGE SCALE GENOMIC DNA]</scope>
    <source>
        <strain evidence="14">cv. AL8/78</strain>
    </source>
</reference>
<dbReference type="PROSITE" id="PS51746">
    <property type="entry name" value="PPM_2"/>
    <property type="match status" value="1"/>
</dbReference>
<dbReference type="InterPro" id="IPR000222">
    <property type="entry name" value="PP2C_BS"/>
</dbReference>
<accession>A0A453S5N4</accession>
<dbReference type="EC" id="3.1.3.16" evidence="4"/>
<keyword evidence="15" id="KW-1185">Reference proteome</keyword>
<evidence type="ECO:0000256" key="12">
    <source>
        <dbReference type="SAM" id="Phobius"/>
    </source>
</evidence>
<protein>
    <recommendedName>
        <fullName evidence="4">protein-serine/threonine phosphatase</fullName>
        <ecNumber evidence="4">3.1.3.16</ecNumber>
    </recommendedName>
</protein>
<comment type="cofactor">
    <cofactor evidence="1">
        <name>Mn(2+)</name>
        <dbReference type="ChEBI" id="CHEBI:29035"/>
    </cofactor>
</comment>
<organism evidence="14 15">
    <name type="scientific">Aegilops tauschii subsp. strangulata</name>
    <name type="common">Goatgrass</name>
    <dbReference type="NCBI Taxonomy" id="200361"/>
    <lineage>
        <taxon>Eukaryota</taxon>
        <taxon>Viridiplantae</taxon>
        <taxon>Streptophyta</taxon>
        <taxon>Embryophyta</taxon>
        <taxon>Tracheophyta</taxon>
        <taxon>Spermatophyta</taxon>
        <taxon>Magnoliopsida</taxon>
        <taxon>Liliopsida</taxon>
        <taxon>Poales</taxon>
        <taxon>Poaceae</taxon>
        <taxon>BOP clade</taxon>
        <taxon>Pooideae</taxon>
        <taxon>Triticodae</taxon>
        <taxon>Triticeae</taxon>
        <taxon>Triticinae</taxon>
        <taxon>Aegilops</taxon>
    </lineage>
</organism>
<dbReference type="SUPFAM" id="SSF81606">
    <property type="entry name" value="PP2C-like"/>
    <property type="match status" value="1"/>
</dbReference>
<evidence type="ECO:0000256" key="10">
    <source>
        <dbReference type="ARBA" id="ARBA00047761"/>
    </source>
</evidence>
<dbReference type="GO" id="GO:0046872">
    <property type="term" value="F:metal ion binding"/>
    <property type="evidence" value="ECO:0007669"/>
    <property type="project" value="UniProtKB-KW"/>
</dbReference>
<comment type="cofactor">
    <cofactor evidence="2">
        <name>Mg(2+)</name>
        <dbReference type="ChEBI" id="CHEBI:18420"/>
    </cofactor>
</comment>
<dbReference type="InterPro" id="IPR001932">
    <property type="entry name" value="PPM-type_phosphatase-like_dom"/>
</dbReference>
<dbReference type="EnsemblPlants" id="AET7Gv20824400.4">
    <property type="protein sequence ID" value="AET7Gv20824400.4"/>
    <property type="gene ID" value="AET7Gv20824400"/>
</dbReference>
<comment type="catalytic activity">
    <reaction evidence="10">
        <text>O-phospho-L-seryl-[protein] + H2O = L-seryl-[protein] + phosphate</text>
        <dbReference type="Rhea" id="RHEA:20629"/>
        <dbReference type="Rhea" id="RHEA-COMP:9863"/>
        <dbReference type="Rhea" id="RHEA-COMP:11604"/>
        <dbReference type="ChEBI" id="CHEBI:15377"/>
        <dbReference type="ChEBI" id="CHEBI:29999"/>
        <dbReference type="ChEBI" id="CHEBI:43474"/>
        <dbReference type="ChEBI" id="CHEBI:83421"/>
        <dbReference type="EC" id="3.1.3.16"/>
    </reaction>
</comment>
<keyword evidence="5" id="KW-0479">Metal-binding</keyword>
<dbReference type="PANTHER" id="PTHR47992">
    <property type="entry name" value="PROTEIN PHOSPHATASE"/>
    <property type="match status" value="1"/>
</dbReference>
<keyword evidence="6" id="KW-0378">Hydrolase</keyword>
<dbReference type="Gramene" id="AET7Gv20824400.4">
    <property type="protein sequence ID" value="AET7Gv20824400.4"/>
    <property type="gene ID" value="AET7Gv20824400"/>
</dbReference>
<keyword evidence="8" id="KW-0904">Protein phosphatase</keyword>